<dbReference type="PANTHER" id="PTHR35400">
    <property type="entry name" value="SLR1083 PROTEIN"/>
    <property type="match status" value="1"/>
</dbReference>
<dbReference type="InterPro" id="IPR012296">
    <property type="entry name" value="Nuclease_put_TT1808"/>
</dbReference>
<sequence length="191" mass="21659">MTAEPIDWVHPPANGWTFDQVNELDLPFKWELVDGAIVVRGQTLLWHDQVRDQLFAELRAARTTPYAVNVERCVLLNERNVLLPDVVVFDKTGLNVFELECTPVESVALAVEVVSPGSRAADRFTKPGLYAETGVPSYWRVERGENDLPVVHEFRRDESQSVYLPVAVHEGLLRTELPFPVEIDLKQLVEL</sequence>
<dbReference type="CDD" id="cd06260">
    <property type="entry name" value="DUF820-like"/>
    <property type="match status" value="1"/>
</dbReference>
<organism evidence="2 3">
    <name type="scientific">Kitasatospora phosalacinea</name>
    <dbReference type="NCBI Taxonomy" id="2065"/>
    <lineage>
        <taxon>Bacteria</taxon>
        <taxon>Bacillati</taxon>
        <taxon>Actinomycetota</taxon>
        <taxon>Actinomycetes</taxon>
        <taxon>Kitasatosporales</taxon>
        <taxon>Streptomycetaceae</taxon>
        <taxon>Kitasatospora</taxon>
    </lineage>
</organism>
<name>A0A9W6UMG7_9ACTN</name>
<accession>A0A9W6UMG7</accession>
<gene>
    <name evidence="2" type="ORF">Kpho01_34470</name>
</gene>
<dbReference type="AlphaFoldDB" id="A0A9W6UMG7"/>
<feature type="domain" description="Putative restriction endonuclease" evidence="1">
    <location>
        <begin position="27"/>
        <end position="180"/>
    </location>
</feature>
<dbReference type="SUPFAM" id="SSF52980">
    <property type="entry name" value="Restriction endonuclease-like"/>
    <property type="match status" value="1"/>
</dbReference>
<dbReference type="InterPro" id="IPR008538">
    <property type="entry name" value="Uma2"/>
</dbReference>
<reference evidence="2" key="1">
    <citation type="submission" date="2023-02" db="EMBL/GenBank/DDBJ databases">
        <title>Kitasatospora phosalacinea NBRC 14362.</title>
        <authorList>
            <person name="Ichikawa N."/>
            <person name="Sato H."/>
            <person name="Tonouchi N."/>
        </authorList>
    </citation>
    <scope>NUCLEOTIDE SEQUENCE</scope>
    <source>
        <strain evidence="2">NBRC 14362</strain>
    </source>
</reference>
<dbReference type="EMBL" id="BSRX01000018">
    <property type="protein sequence ID" value="GLW55436.1"/>
    <property type="molecule type" value="Genomic_DNA"/>
</dbReference>
<dbReference type="PANTHER" id="PTHR35400:SF3">
    <property type="entry name" value="SLL1072 PROTEIN"/>
    <property type="match status" value="1"/>
</dbReference>
<comment type="caution">
    <text evidence="2">The sequence shown here is derived from an EMBL/GenBank/DDBJ whole genome shotgun (WGS) entry which is preliminary data.</text>
</comment>
<dbReference type="Gene3D" id="3.90.1570.10">
    <property type="entry name" value="tt1808, chain A"/>
    <property type="match status" value="1"/>
</dbReference>
<protein>
    <recommendedName>
        <fullName evidence="1">Putative restriction endonuclease domain-containing protein</fullName>
    </recommendedName>
</protein>
<dbReference type="RefSeq" id="WP_033251694.1">
    <property type="nucleotide sequence ID" value="NZ_BSRX01000018.1"/>
</dbReference>
<dbReference type="Pfam" id="PF05685">
    <property type="entry name" value="Uma2"/>
    <property type="match status" value="1"/>
</dbReference>
<evidence type="ECO:0000259" key="1">
    <source>
        <dbReference type="Pfam" id="PF05685"/>
    </source>
</evidence>
<evidence type="ECO:0000313" key="3">
    <source>
        <dbReference type="Proteomes" id="UP001165143"/>
    </source>
</evidence>
<dbReference type="Proteomes" id="UP001165143">
    <property type="component" value="Unassembled WGS sequence"/>
</dbReference>
<dbReference type="OrthoDB" id="5524117at2"/>
<proteinExistence type="predicted"/>
<dbReference type="InterPro" id="IPR011335">
    <property type="entry name" value="Restrct_endonuc-II-like"/>
</dbReference>
<evidence type="ECO:0000313" key="2">
    <source>
        <dbReference type="EMBL" id="GLW55436.1"/>
    </source>
</evidence>